<dbReference type="PIRSF" id="PIRSF001455">
    <property type="entry name" value="DHQ_synth"/>
    <property type="match status" value="1"/>
</dbReference>
<evidence type="ECO:0000259" key="11">
    <source>
        <dbReference type="Pfam" id="PF01761"/>
    </source>
</evidence>
<dbReference type="InterPro" id="IPR030960">
    <property type="entry name" value="DHQS/DOIS_N"/>
</dbReference>
<dbReference type="CDD" id="cd08195">
    <property type="entry name" value="DHQS"/>
    <property type="match status" value="1"/>
</dbReference>
<dbReference type="GO" id="GO:0000166">
    <property type="term" value="F:nucleotide binding"/>
    <property type="evidence" value="ECO:0007669"/>
    <property type="project" value="UniProtKB-KW"/>
</dbReference>
<keyword evidence="7" id="KW-0520">NAD</keyword>
<dbReference type="Proteomes" id="UP000198480">
    <property type="component" value="Unassembled WGS sequence"/>
</dbReference>
<keyword evidence="4" id="KW-0479">Metal-binding</keyword>
<evidence type="ECO:0000256" key="3">
    <source>
        <dbReference type="ARBA" id="ARBA00003485"/>
    </source>
</evidence>
<dbReference type="InterPro" id="IPR056179">
    <property type="entry name" value="DHQS_C"/>
</dbReference>
<dbReference type="GO" id="GO:0009423">
    <property type="term" value="P:chorismate biosynthetic process"/>
    <property type="evidence" value="ECO:0007669"/>
    <property type="project" value="UniProtKB-UniRule"/>
</dbReference>
<proteinExistence type="predicted"/>
<reference evidence="14" key="1">
    <citation type="submission" date="2017-06" db="EMBL/GenBank/DDBJ databases">
        <authorList>
            <person name="Varghese N."/>
            <person name="Submissions S."/>
        </authorList>
    </citation>
    <scope>NUCLEOTIDE SEQUENCE [LARGE SCALE GENOMIC DNA]</scope>
    <source>
        <strain evidence="14">5C</strain>
    </source>
</reference>
<dbReference type="NCBIfam" id="TIGR01357">
    <property type="entry name" value="aroB"/>
    <property type="match status" value="1"/>
</dbReference>
<accession>A0A239GI75</accession>
<evidence type="ECO:0000256" key="8">
    <source>
        <dbReference type="ARBA" id="ARBA00023239"/>
    </source>
</evidence>
<comment type="function">
    <text evidence="3">Catalyzes the conversion of 3-deoxy-D-arabino-heptulosonate 7-phosphate (DAHP) to dehydroquinate (DHQ).</text>
</comment>
<evidence type="ECO:0000256" key="5">
    <source>
        <dbReference type="ARBA" id="ARBA00022741"/>
    </source>
</evidence>
<dbReference type="AlphaFoldDB" id="A0A239GI75"/>
<dbReference type="Gene3D" id="1.20.1090.10">
    <property type="entry name" value="Dehydroquinate synthase-like - alpha domain"/>
    <property type="match status" value="1"/>
</dbReference>
<sequence>MAIIDFILFLIIANLKLFNITTLRFYNFYPRAFCNFESINNKEKLESIIFSNTISDDLAGFLNRQDYSQLGLIMDSNTQEHCYPLIKSKLPAHQTFAFTAGEINKNLDTCTQIWQWMTECGFDRKALIINLGGGVTGDMGGFCASTYKRGVRFINIPTTLLSQVDASVGGKLGIDFNGFKNHIGVFAEPIAVLISDEFLKTLPEVELRSGYAEVIKHGLIQNADYFSCLKTQDWESQDWKTLIEKSVSIKKSVVEKDPKESGLRKILNFGHTIGHAFESFYLDSDNHLLHGEAIAIGMISEAFLSNKKSGLTLDELKQITNLLLGVYGKIEIPTADVDAIVALCSQDKKNDSERINFSLLRKIGQCEYDITGSTLEIKEAIAFYQSL</sequence>
<organism evidence="13 14">
    <name type="scientific">Belliella buryatensis</name>
    <dbReference type="NCBI Taxonomy" id="1500549"/>
    <lineage>
        <taxon>Bacteria</taxon>
        <taxon>Pseudomonadati</taxon>
        <taxon>Bacteroidota</taxon>
        <taxon>Cytophagia</taxon>
        <taxon>Cytophagales</taxon>
        <taxon>Cyclobacteriaceae</taxon>
        <taxon>Belliella</taxon>
    </lineage>
</organism>
<dbReference type="PANTHER" id="PTHR43622">
    <property type="entry name" value="3-DEHYDROQUINATE SYNTHASE"/>
    <property type="match status" value="1"/>
</dbReference>
<dbReference type="GO" id="GO:0046872">
    <property type="term" value="F:metal ion binding"/>
    <property type="evidence" value="ECO:0007669"/>
    <property type="project" value="UniProtKB-KW"/>
</dbReference>
<evidence type="ECO:0000313" key="14">
    <source>
        <dbReference type="Proteomes" id="UP000198480"/>
    </source>
</evidence>
<evidence type="ECO:0000256" key="10">
    <source>
        <dbReference type="NCBIfam" id="TIGR01357"/>
    </source>
</evidence>
<evidence type="ECO:0000256" key="2">
    <source>
        <dbReference type="ARBA" id="ARBA00001941"/>
    </source>
</evidence>
<dbReference type="EMBL" id="FZOK01000016">
    <property type="protein sequence ID" value="SNS68468.1"/>
    <property type="molecule type" value="Genomic_DNA"/>
</dbReference>
<dbReference type="PANTHER" id="PTHR43622:SF1">
    <property type="entry name" value="3-DEHYDROQUINATE SYNTHASE"/>
    <property type="match status" value="1"/>
</dbReference>
<keyword evidence="14" id="KW-1185">Reference proteome</keyword>
<dbReference type="SUPFAM" id="SSF56796">
    <property type="entry name" value="Dehydroquinate synthase-like"/>
    <property type="match status" value="1"/>
</dbReference>
<evidence type="ECO:0000256" key="1">
    <source>
        <dbReference type="ARBA" id="ARBA00001911"/>
    </source>
</evidence>
<dbReference type="InterPro" id="IPR030963">
    <property type="entry name" value="DHQ_synth_fam"/>
</dbReference>
<protein>
    <recommendedName>
        <fullName evidence="10">3-dehydroquinate synthase</fullName>
        <ecNumber evidence="10">4.2.3.4</ecNumber>
    </recommendedName>
</protein>
<evidence type="ECO:0000256" key="4">
    <source>
        <dbReference type="ARBA" id="ARBA00022723"/>
    </source>
</evidence>
<dbReference type="OrthoDB" id="9806583at2"/>
<feature type="domain" description="3-dehydroquinate synthase N-terminal" evidence="11">
    <location>
        <begin position="97"/>
        <end position="208"/>
    </location>
</feature>
<name>A0A239GI75_9BACT</name>
<keyword evidence="9" id="KW-0170">Cobalt</keyword>
<evidence type="ECO:0000313" key="13">
    <source>
        <dbReference type="EMBL" id="SNS68468.1"/>
    </source>
</evidence>
<comment type="cofactor">
    <cofactor evidence="1">
        <name>NAD(+)</name>
        <dbReference type="ChEBI" id="CHEBI:57540"/>
    </cofactor>
</comment>
<dbReference type="Gene3D" id="3.40.50.1970">
    <property type="match status" value="1"/>
</dbReference>
<gene>
    <name evidence="13" type="ORF">SAMN06295967_11635</name>
</gene>
<keyword evidence="6" id="KW-0862">Zinc</keyword>
<dbReference type="InterPro" id="IPR050071">
    <property type="entry name" value="Dehydroquinate_synthase"/>
</dbReference>
<keyword evidence="5" id="KW-0547">Nucleotide-binding</keyword>
<dbReference type="EC" id="4.2.3.4" evidence="10"/>
<dbReference type="InterPro" id="IPR016037">
    <property type="entry name" value="DHQ_synth_AroB"/>
</dbReference>
<feature type="domain" description="3-dehydroquinate synthase C-terminal" evidence="12">
    <location>
        <begin position="210"/>
        <end position="350"/>
    </location>
</feature>
<dbReference type="Pfam" id="PF01761">
    <property type="entry name" value="DHQ_synthase"/>
    <property type="match status" value="1"/>
</dbReference>
<dbReference type="GO" id="GO:0003856">
    <property type="term" value="F:3-dehydroquinate synthase activity"/>
    <property type="evidence" value="ECO:0007669"/>
    <property type="project" value="UniProtKB-UniRule"/>
</dbReference>
<dbReference type="GO" id="GO:0009073">
    <property type="term" value="P:aromatic amino acid family biosynthetic process"/>
    <property type="evidence" value="ECO:0007669"/>
    <property type="project" value="InterPro"/>
</dbReference>
<dbReference type="Pfam" id="PF24621">
    <property type="entry name" value="DHQS_C"/>
    <property type="match status" value="1"/>
</dbReference>
<evidence type="ECO:0000256" key="9">
    <source>
        <dbReference type="ARBA" id="ARBA00023285"/>
    </source>
</evidence>
<evidence type="ECO:0000259" key="12">
    <source>
        <dbReference type="Pfam" id="PF24621"/>
    </source>
</evidence>
<dbReference type="GO" id="GO:0005737">
    <property type="term" value="C:cytoplasm"/>
    <property type="evidence" value="ECO:0007669"/>
    <property type="project" value="InterPro"/>
</dbReference>
<evidence type="ECO:0000256" key="6">
    <source>
        <dbReference type="ARBA" id="ARBA00022833"/>
    </source>
</evidence>
<keyword evidence="8" id="KW-0456">Lyase</keyword>
<comment type="cofactor">
    <cofactor evidence="2">
        <name>Co(2+)</name>
        <dbReference type="ChEBI" id="CHEBI:48828"/>
    </cofactor>
</comment>
<evidence type="ECO:0000256" key="7">
    <source>
        <dbReference type="ARBA" id="ARBA00023027"/>
    </source>
</evidence>